<evidence type="ECO:0000313" key="1">
    <source>
        <dbReference type="EMBL" id="EEQ47433.1"/>
    </source>
</evidence>
<reference evidence="1 2" key="1">
    <citation type="journal article" date="2009" name="Nature">
        <title>Evolution of pathogenicity and sexual reproduction in eight Candida genomes.</title>
        <authorList>
            <person name="Butler G."/>
            <person name="Rasmussen M.D."/>
            <person name="Lin M.F."/>
            <person name="Santos M.A."/>
            <person name="Sakthikumar S."/>
            <person name="Munro C.A."/>
            <person name="Rheinbay E."/>
            <person name="Grabherr M."/>
            <person name="Forche A."/>
            <person name="Reedy J.L."/>
            <person name="Agrafioti I."/>
            <person name="Arnaud M.B."/>
            <person name="Bates S."/>
            <person name="Brown A.J."/>
            <person name="Brunke S."/>
            <person name="Costanzo M.C."/>
            <person name="Fitzpatrick D.A."/>
            <person name="de Groot P.W."/>
            <person name="Harris D."/>
            <person name="Hoyer L.L."/>
            <person name="Hube B."/>
            <person name="Klis F.M."/>
            <person name="Kodira C."/>
            <person name="Lennard N."/>
            <person name="Logue M.E."/>
            <person name="Martin R."/>
            <person name="Neiman A.M."/>
            <person name="Nikolaou E."/>
            <person name="Quail M.A."/>
            <person name="Quinn J."/>
            <person name="Santos M.C."/>
            <person name="Schmitzberger F.F."/>
            <person name="Sherlock G."/>
            <person name="Shah P."/>
            <person name="Silverstein K.A."/>
            <person name="Skrzypek M.S."/>
            <person name="Soll D."/>
            <person name="Staggs R."/>
            <person name="Stansfield I."/>
            <person name="Stumpf M.P."/>
            <person name="Sudbery P.E."/>
            <person name="Srikantha T."/>
            <person name="Zeng Q."/>
            <person name="Berman J."/>
            <person name="Berriman M."/>
            <person name="Heitman J."/>
            <person name="Gow N.A."/>
            <person name="Lorenz M.C."/>
            <person name="Birren B.W."/>
            <person name="Kellis M."/>
            <person name="Cuomo C.A."/>
        </authorList>
    </citation>
    <scope>NUCLEOTIDE SEQUENCE [LARGE SCALE GENOMIC DNA]</scope>
    <source>
        <strain evidence="1 2">WO-1</strain>
    </source>
</reference>
<evidence type="ECO:0000313" key="2">
    <source>
        <dbReference type="Proteomes" id="UP000001429"/>
    </source>
</evidence>
<accession>C4YKK4</accession>
<dbReference type="AlphaFoldDB" id="C4YKK4"/>
<dbReference type="EMBL" id="CH672354">
    <property type="protein sequence ID" value="EEQ47433.1"/>
    <property type="molecule type" value="Genomic_DNA"/>
</dbReference>
<proteinExistence type="predicted"/>
<gene>
    <name evidence="1" type="ORF">CAWG_06010</name>
</gene>
<name>C4YKK4_CANAW</name>
<dbReference type="OMA" id="WIITYLL"/>
<protein>
    <submittedName>
        <fullName evidence="1">Uncharacterized protein</fullName>
    </submittedName>
</protein>
<dbReference type="HOGENOM" id="CLU_121510_0_0_1"/>
<dbReference type="VEuPathDB" id="FungiDB:CAWG_06010"/>
<dbReference type="Proteomes" id="UP000001429">
    <property type="component" value="Chromosome 2"/>
</dbReference>
<keyword evidence="2" id="KW-1185">Reference proteome</keyword>
<organism evidence="1 2">
    <name type="scientific">Candida albicans (strain WO-1)</name>
    <name type="common">Yeast</name>
    <dbReference type="NCBI Taxonomy" id="294748"/>
    <lineage>
        <taxon>Eukaryota</taxon>
        <taxon>Fungi</taxon>
        <taxon>Dikarya</taxon>
        <taxon>Ascomycota</taxon>
        <taxon>Saccharomycotina</taxon>
        <taxon>Pichiomycetes</taxon>
        <taxon>Debaryomycetaceae</taxon>
        <taxon>Candida/Lodderomyces clade</taxon>
        <taxon>Candida</taxon>
    </lineage>
</organism>
<sequence>MPIQPLQSSTKTTLSVNNTALTYLILNSNIKLTQNHIYKILGLCSENAFHIEIFKSLIQLINSAANSIFCSIRAHSLSQYPLTNIQYISYMIADEFPEIFYVPIAKKVEFEINNGVSVLVDKWSTETVTLTVNRSKYNEMWIITYLLKTEFEKIIQQKKRSLNKQQEPK</sequence>
<dbReference type="OrthoDB" id="4022545at2759"/>
<dbReference type="PaxDb" id="5476-C4YKK4"/>